<protein>
    <submittedName>
        <fullName evidence="1">Helix-turn-helix domain-containing protein</fullName>
    </submittedName>
</protein>
<dbReference type="RefSeq" id="WP_149763055.1">
    <property type="nucleotide sequence ID" value="NZ_BSPE01000066.1"/>
</dbReference>
<organism evidence="1 2">
    <name type="scientific">Neomesorhizobium albiziae</name>
    <dbReference type="NCBI Taxonomy" id="335020"/>
    <lineage>
        <taxon>Bacteria</taxon>
        <taxon>Pseudomonadati</taxon>
        <taxon>Pseudomonadota</taxon>
        <taxon>Alphaproteobacteria</taxon>
        <taxon>Hyphomicrobiales</taxon>
        <taxon>Phyllobacteriaceae</taxon>
        <taxon>Neomesorhizobium</taxon>
    </lineage>
</organism>
<dbReference type="OrthoDB" id="7867776at2"/>
<sequence length="81" mass="9013">MEQRKLYSVREFSAAFGIGRTAFYAELASGRLKAVKLGKKTMVREEDAYEWAAALPAYTNRVSSHQPLTDATIKTLVEADS</sequence>
<evidence type="ECO:0000313" key="1">
    <source>
        <dbReference type="EMBL" id="SFL01768.1"/>
    </source>
</evidence>
<keyword evidence="2" id="KW-1185">Reference proteome</keyword>
<dbReference type="AlphaFoldDB" id="A0A1I4E7I3"/>
<gene>
    <name evidence="1" type="ORF">SAMN04488498_12377</name>
</gene>
<dbReference type="EMBL" id="FOSL01000023">
    <property type="protein sequence ID" value="SFL01768.1"/>
    <property type="molecule type" value="Genomic_DNA"/>
</dbReference>
<accession>A0A1I4E7I3</accession>
<evidence type="ECO:0000313" key="2">
    <source>
        <dbReference type="Proteomes" id="UP000323300"/>
    </source>
</evidence>
<proteinExistence type="predicted"/>
<reference evidence="1 2" key="1">
    <citation type="submission" date="2016-10" db="EMBL/GenBank/DDBJ databases">
        <authorList>
            <person name="Varghese N."/>
            <person name="Submissions S."/>
        </authorList>
    </citation>
    <scope>NUCLEOTIDE SEQUENCE [LARGE SCALE GENOMIC DNA]</scope>
    <source>
        <strain evidence="1 2">DSM 21822</strain>
    </source>
</reference>
<name>A0A1I4E7I3_9HYPH</name>
<dbReference type="Proteomes" id="UP000323300">
    <property type="component" value="Unassembled WGS sequence"/>
</dbReference>